<evidence type="ECO:0000313" key="2">
    <source>
        <dbReference type="EMBL" id="GAA0363811.1"/>
    </source>
</evidence>
<evidence type="ECO:0000313" key="3">
    <source>
        <dbReference type="Proteomes" id="UP001501757"/>
    </source>
</evidence>
<dbReference type="RefSeq" id="WP_343846037.1">
    <property type="nucleotide sequence ID" value="NZ_BAAAEI010000019.1"/>
</dbReference>
<dbReference type="Gene3D" id="3.40.30.10">
    <property type="entry name" value="Glutaredoxin"/>
    <property type="match status" value="1"/>
</dbReference>
<dbReference type="SUPFAM" id="SSF47616">
    <property type="entry name" value="GST C-terminal domain-like"/>
    <property type="match status" value="1"/>
</dbReference>
<dbReference type="PANTHER" id="PTHR43968">
    <property type="match status" value="1"/>
</dbReference>
<keyword evidence="3" id="KW-1185">Reference proteome</keyword>
<dbReference type="InterPro" id="IPR050983">
    <property type="entry name" value="GST_Omega/HSP26"/>
</dbReference>
<dbReference type="InterPro" id="IPR036282">
    <property type="entry name" value="Glutathione-S-Trfase_C_sf"/>
</dbReference>
<name>A0ABN0XH61_9ALTE</name>
<reference evidence="2 3" key="1">
    <citation type="journal article" date="2019" name="Int. J. Syst. Evol. Microbiol.">
        <title>The Global Catalogue of Microorganisms (GCM) 10K type strain sequencing project: providing services to taxonomists for standard genome sequencing and annotation.</title>
        <authorList>
            <consortium name="The Broad Institute Genomics Platform"/>
            <consortium name="The Broad Institute Genome Sequencing Center for Infectious Disease"/>
            <person name="Wu L."/>
            <person name="Ma J."/>
        </authorList>
    </citation>
    <scope>NUCLEOTIDE SEQUENCE [LARGE SCALE GENOMIC DNA]</scope>
    <source>
        <strain evidence="2 3">JCM 13378</strain>
    </source>
</reference>
<dbReference type="CDD" id="cd00570">
    <property type="entry name" value="GST_N_family"/>
    <property type="match status" value="1"/>
</dbReference>
<comment type="caution">
    <text evidence="2">The sequence shown here is derived from an EMBL/GenBank/DDBJ whole genome shotgun (WGS) entry which is preliminary data.</text>
</comment>
<dbReference type="SUPFAM" id="SSF52833">
    <property type="entry name" value="Thioredoxin-like"/>
    <property type="match status" value="1"/>
</dbReference>
<dbReference type="Pfam" id="PF13417">
    <property type="entry name" value="GST_N_3"/>
    <property type="match status" value="1"/>
</dbReference>
<dbReference type="PROSITE" id="PS50404">
    <property type="entry name" value="GST_NTER"/>
    <property type="match status" value="1"/>
</dbReference>
<dbReference type="InterPro" id="IPR036249">
    <property type="entry name" value="Thioredoxin-like_sf"/>
</dbReference>
<organism evidence="2 3">
    <name type="scientific">Bowmanella denitrificans</name>
    <dbReference type="NCBI Taxonomy" id="366582"/>
    <lineage>
        <taxon>Bacteria</taxon>
        <taxon>Pseudomonadati</taxon>
        <taxon>Pseudomonadota</taxon>
        <taxon>Gammaproteobacteria</taxon>
        <taxon>Alteromonadales</taxon>
        <taxon>Alteromonadaceae</taxon>
        <taxon>Bowmanella</taxon>
    </lineage>
</organism>
<feature type="domain" description="GST N-terminal" evidence="1">
    <location>
        <begin position="1"/>
        <end position="78"/>
    </location>
</feature>
<dbReference type="Gene3D" id="1.20.1050.10">
    <property type="match status" value="1"/>
</dbReference>
<accession>A0ABN0XH61</accession>
<gene>
    <name evidence="2" type="ORF">GCM10009092_30230</name>
</gene>
<dbReference type="Proteomes" id="UP001501757">
    <property type="component" value="Unassembled WGS sequence"/>
</dbReference>
<dbReference type="InterPro" id="IPR004045">
    <property type="entry name" value="Glutathione_S-Trfase_N"/>
</dbReference>
<evidence type="ECO:0000259" key="1">
    <source>
        <dbReference type="PROSITE" id="PS50404"/>
    </source>
</evidence>
<dbReference type="PANTHER" id="PTHR43968:SF6">
    <property type="entry name" value="GLUTATHIONE S-TRANSFERASE OMEGA"/>
    <property type="match status" value="1"/>
</dbReference>
<sequence length="191" mass="22087">MLKLYGSTTSPFVRRIRILLADKAHEYINMQIFEGPDRQVLRELNPTLKIPMLDDGGQIIFDSRVIFRYLTEKFALGSLSWAQENQLTLIDSVNDALVHKLLTQRSQVEADPQKLIFRLQQERIETVLQALEAQLTSGQFGDWGYPEICLYSMLDWALFRELHSLQAYPALRAFHAKHNNKAEVQATDPRE</sequence>
<protein>
    <recommendedName>
        <fullName evidence="1">GST N-terminal domain-containing protein</fullName>
    </recommendedName>
</protein>
<dbReference type="EMBL" id="BAAAEI010000019">
    <property type="protein sequence ID" value="GAA0363811.1"/>
    <property type="molecule type" value="Genomic_DNA"/>
</dbReference>
<proteinExistence type="predicted"/>